<sequence>MNGWSSSSRQNLGLTSLTQRVESSSSKESGVTRLSSLEYSGRVSISGHRQSIEPENVSEREYYDDIPSGTDRERDESVLYLTINGEWQKRRLVLTNGSLLILRRSVVCDQIDLKDIVSIVKLFDTQSDPNSKFRSSFYDSFALRNMNFGFNLGMPLPFFFNTARLVRVNKRHLTTFLA</sequence>
<feature type="region of interest" description="Disordered" evidence="1">
    <location>
        <begin position="45"/>
        <end position="69"/>
    </location>
</feature>
<dbReference type="EMBL" id="HBEZ01036847">
    <property type="protein sequence ID" value="CAD8642555.1"/>
    <property type="molecule type" value="Transcribed_RNA"/>
</dbReference>
<evidence type="ECO:0000313" key="2">
    <source>
        <dbReference type="EMBL" id="CAD8642555.1"/>
    </source>
</evidence>
<accession>A0A7S0MM53</accession>
<organism evidence="2">
    <name type="scientific">Cryptomonas curvata</name>
    <dbReference type="NCBI Taxonomy" id="233186"/>
    <lineage>
        <taxon>Eukaryota</taxon>
        <taxon>Cryptophyceae</taxon>
        <taxon>Cryptomonadales</taxon>
        <taxon>Cryptomonadaceae</taxon>
        <taxon>Cryptomonas</taxon>
    </lineage>
</organism>
<reference evidence="2" key="1">
    <citation type="submission" date="2021-01" db="EMBL/GenBank/DDBJ databases">
        <authorList>
            <person name="Corre E."/>
            <person name="Pelletier E."/>
            <person name="Niang G."/>
            <person name="Scheremetjew M."/>
            <person name="Finn R."/>
            <person name="Kale V."/>
            <person name="Holt S."/>
            <person name="Cochrane G."/>
            <person name="Meng A."/>
            <person name="Brown T."/>
            <person name="Cohen L."/>
        </authorList>
    </citation>
    <scope>NUCLEOTIDE SEQUENCE</scope>
    <source>
        <strain evidence="2">CCAP979/52</strain>
    </source>
</reference>
<protein>
    <submittedName>
        <fullName evidence="2">Uncharacterized protein</fullName>
    </submittedName>
</protein>
<proteinExistence type="predicted"/>
<feature type="region of interest" description="Disordered" evidence="1">
    <location>
        <begin position="1"/>
        <end position="33"/>
    </location>
</feature>
<gene>
    <name evidence="2" type="ORF">CCUR1050_LOCUS20239</name>
</gene>
<dbReference type="AlphaFoldDB" id="A0A7S0MM53"/>
<name>A0A7S0MM53_9CRYP</name>
<evidence type="ECO:0000256" key="1">
    <source>
        <dbReference type="SAM" id="MobiDB-lite"/>
    </source>
</evidence>